<evidence type="ECO:0000256" key="6">
    <source>
        <dbReference type="ARBA" id="ARBA00023268"/>
    </source>
</evidence>
<dbReference type="GO" id="GO:0008658">
    <property type="term" value="F:penicillin binding"/>
    <property type="evidence" value="ECO:0007669"/>
    <property type="project" value="InterPro"/>
</dbReference>
<dbReference type="Pfam" id="PF00912">
    <property type="entry name" value="Transgly"/>
    <property type="match status" value="1"/>
</dbReference>
<dbReference type="EC" id="2.4.99.28" evidence="7"/>
<comment type="catalytic activity">
    <reaction evidence="8">
        <text>[GlcNAc-(1-&gt;4)-Mur2Ac(oyl-L-Ala-gamma-D-Glu-L-Lys-D-Ala-D-Ala)](n)-di-trans,octa-cis-undecaprenyl diphosphate + beta-D-GlcNAc-(1-&gt;4)-Mur2Ac(oyl-L-Ala-gamma-D-Glu-L-Lys-D-Ala-D-Ala)-di-trans,octa-cis-undecaprenyl diphosphate = [GlcNAc-(1-&gt;4)-Mur2Ac(oyl-L-Ala-gamma-D-Glu-L-Lys-D-Ala-D-Ala)](n+1)-di-trans,octa-cis-undecaprenyl diphosphate + di-trans,octa-cis-undecaprenyl diphosphate + H(+)</text>
        <dbReference type="Rhea" id="RHEA:23708"/>
        <dbReference type="Rhea" id="RHEA-COMP:9602"/>
        <dbReference type="Rhea" id="RHEA-COMP:9603"/>
        <dbReference type="ChEBI" id="CHEBI:15378"/>
        <dbReference type="ChEBI" id="CHEBI:58405"/>
        <dbReference type="ChEBI" id="CHEBI:60033"/>
        <dbReference type="ChEBI" id="CHEBI:78435"/>
        <dbReference type="EC" id="2.4.99.28"/>
    </reaction>
</comment>
<dbReference type="InterPro" id="IPR012338">
    <property type="entry name" value="Beta-lactam/transpept-like"/>
</dbReference>
<feature type="compositionally biased region" description="Gly residues" evidence="9">
    <location>
        <begin position="709"/>
        <end position="721"/>
    </location>
</feature>
<evidence type="ECO:0000313" key="12">
    <source>
        <dbReference type="EMBL" id="CAB4915201.1"/>
    </source>
</evidence>
<dbReference type="GO" id="GO:0006508">
    <property type="term" value="P:proteolysis"/>
    <property type="evidence" value="ECO:0007669"/>
    <property type="project" value="UniProtKB-KW"/>
</dbReference>
<accession>A0A6J7H2U4</accession>
<evidence type="ECO:0000259" key="11">
    <source>
        <dbReference type="Pfam" id="PF00912"/>
    </source>
</evidence>
<dbReference type="GO" id="GO:0009252">
    <property type="term" value="P:peptidoglycan biosynthetic process"/>
    <property type="evidence" value="ECO:0007669"/>
    <property type="project" value="TreeGrafter"/>
</dbReference>
<protein>
    <recommendedName>
        <fullName evidence="7">peptidoglycan glycosyltransferase</fullName>
        <ecNumber evidence="7">2.4.99.28</ecNumber>
    </recommendedName>
</protein>
<dbReference type="SUPFAM" id="SSF56601">
    <property type="entry name" value="beta-lactamase/transpeptidase-like"/>
    <property type="match status" value="1"/>
</dbReference>
<dbReference type="Gene3D" id="1.10.3810.10">
    <property type="entry name" value="Biosynthetic peptidoglycan transglycosylase-like"/>
    <property type="match status" value="1"/>
</dbReference>
<proteinExistence type="predicted"/>
<dbReference type="Gene3D" id="3.40.710.10">
    <property type="entry name" value="DD-peptidase/beta-lactamase superfamily"/>
    <property type="match status" value="1"/>
</dbReference>
<gene>
    <name evidence="12" type="ORF">UFOPK3674_00188</name>
</gene>
<keyword evidence="5" id="KW-0378">Hydrolase</keyword>
<organism evidence="12">
    <name type="scientific">freshwater metagenome</name>
    <dbReference type="NCBI Taxonomy" id="449393"/>
    <lineage>
        <taxon>unclassified sequences</taxon>
        <taxon>metagenomes</taxon>
        <taxon>ecological metagenomes</taxon>
    </lineage>
</organism>
<feature type="domain" description="Glycosyl transferase family 51" evidence="11">
    <location>
        <begin position="66"/>
        <end position="244"/>
    </location>
</feature>
<keyword evidence="4" id="KW-0808">Transferase</keyword>
<dbReference type="InterPro" id="IPR001264">
    <property type="entry name" value="Glyco_trans_51"/>
</dbReference>
<evidence type="ECO:0000256" key="9">
    <source>
        <dbReference type="SAM" id="MobiDB-lite"/>
    </source>
</evidence>
<dbReference type="SUPFAM" id="SSF53955">
    <property type="entry name" value="Lysozyme-like"/>
    <property type="match status" value="1"/>
</dbReference>
<dbReference type="EMBL" id="CAFBMX010000001">
    <property type="protein sequence ID" value="CAB4915201.1"/>
    <property type="molecule type" value="Genomic_DNA"/>
</dbReference>
<sequence>MRVVAGLFALLAAVVVIALVGAIGWVVTVAASGPDISDLSPIPQDSTSVVYAADGTTRLGYIQGDTLRSPILAADMPQVMRDATVAIEDKRFYKHGGVDLEGVVRAALKNVSSGGTVQGGSTLTMQLVRNLYTEDSERSGVSGYKRKIREAKLASELEDKHPGAEGKRWILTQYLNNVPYGTVGGQTAVGVQAAARMFFGKPASRLTLPEAALLAGLPQAPSLYNPLLDPERATRRRGEVLDTMAAEGYITRAQAAAAKEAPLGVRRSTFYAKRRESYFFDFVKEELIARYGLARAQRGGMRVYTTLDIKLQDRALEAIKERLPNPGDPSAAVVTMDPQTGQIKAMASSGDYEASKFNLAAQGRRQPGSTFKVMVMMAALRQGVNIKTTTYESQPLDFFDQKTGTQIKVVTDDHAYAGTSTIFDSLVRSDNTVFQQLDLDVTPEAVRQTAYDMGITSKLDAYPAEGLGGLTHGVSPLEMVRAYATVNNGGWRVKPIAIDHIVFPGGRTDTAIGKPKRVKVFTDGQTHEAVLTMEANVQGGTGTRAQLGCPAAGKTGTTSSFTDAWFDGFTTSLNTVVWVGYPDATTSMTAVPGYGTMFGGMAPALIWHDVMAYAMESRPCDPFPNPTEPFISQDVALFYSANPPTPAVDPLDEEAKKKAEEKKKKEAAKKKREAAKNKFPDNQYESPPQDAPTTPDPGTGTGTTPDPGTGTGTGTGGASPG</sequence>
<dbReference type="InterPro" id="IPR023346">
    <property type="entry name" value="Lysozyme-like_dom_sf"/>
</dbReference>
<keyword evidence="6" id="KW-0511">Multifunctional enzyme</keyword>
<evidence type="ECO:0000256" key="8">
    <source>
        <dbReference type="ARBA" id="ARBA00049902"/>
    </source>
</evidence>
<evidence type="ECO:0000256" key="3">
    <source>
        <dbReference type="ARBA" id="ARBA00022676"/>
    </source>
</evidence>
<keyword evidence="1" id="KW-0121">Carboxypeptidase</keyword>
<dbReference type="GO" id="GO:0008955">
    <property type="term" value="F:peptidoglycan glycosyltransferase activity"/>
    <property type="evidence" value="ECO:0007669"/>
    <property type="project" value="UniProtKB-EC"/>
</dbReference>
<dbReference type="InterPro" id="IPR036950">
    <property type="entry name" value="PBP_transglycosylase"/>
</dbReference>
<keyword evidence="2" id="KW-0645">Protease</keyword>
<feature type="compositionally biased region" description="Low complexity" evidence="9">
    <location>
        <begin position="692"/>
        <end position="708"/>
    </location>
</feature>
<evidence type="ECO:0000256" key="5">
    <source>
        <dbReference type="ARBA" id="ARBA00022801"/>
    </source>
</evidence>
<dbReference type="AlphaFoldDB" id="A0A6J7H2U4"/>
<name>A0A6J7H2U4_9ZZZZ</name>
<evidence type="ECO:0000256" key="4">
    <source>
        <dbReference type="ARBA" id="ARBA00022679"/>
    </source>
</evidence>
<evidence type="ECO:0000256" key="7">
    <source>
        <dbReference type="ARBA" id="ARBA00044770"/>
    </source>
</evidence>
<evidence type="ECO:0000259" key="10">
    <source>
        <dbReference type="Pfam" id="PF00905"/>
    </source>
</evidence>
<dbReference type="GO" id="GO:0004180">
    <property type="term" value="F:carboxypeptidase activity"/>
    <property type="evidence" value="ECO:0007669"/>
    <property type="project" value="UniProtKB-KW"/>
</dbReference>
<dbReference type="PANTHER" id="PTHR32282:SF33">
    <property type="entry name" value="PEPTIDOGLYCAN GLYCOSYLTRANSFERASE"/>
    <property type="match status" value="1"/>
</dbReference>
<dbReference type="InterPro" id="IPR050396">
    <property type="entry name" value="Glycosyltr_51/Transpeptidase"/>
</dbReference>
<dbReference type="PANTHER" id="PTHR32282">
    <property type="entry name" value="BINDING PROTEIN TRANSPEPTIDASE, PUTATIVE-RELATED"/>
    <property type="match status" value="1"/>
</dbReference>
<dbReference type="GO" id="GO:0030288">
    <property type="term" value="C:outer membrane-bounded periplasmic space"/>
    <property type="evidence" value="ECO:0007669"/>
    <property type="project" value="TreeGrafter"/>
</dbReference>
<feature type="compositionally biased region" description="Basic and acidic residues" evidence="9">
    <location>
        <begin position="653"/>
        <end position="664"/>
    </location>
</feature>
<evidence type="ECO:0000256" key="2">
    <source>
        <dbReference type="ARBA" id="ARBA00022670"/>
    </source>
</evidence>
<feature type="domain" description="Penicillin-binding protein transpeptidase" evidence="10">
    <location>
        <begin position="332"/>
        <end position="576"/>
    </location>
</feature>
<evidence type="ECO:0000256" key="1">
    <source>
        <dbReference type="ARBA" id="ARBA00022645"/>
    </source>
</evidence>
<dbReference type="InterPro" id="IPR001460">
    <property type="entry name" value="PCN-bd_Tpept"/>
</dbReference>
<feature type="region of interest" description="Disordered" evidence="9">
    <location>
        <begin position="641"/>
        <end position="721"/>
    </location>
</feature>
<keyword evidence="3" id="KW-0328">Glycosyltransferase</keyword>
<reference evidence="12" key="1">
    <citation type="submission" date="2020-05" db="EMBL/GenBank/DDBJ databases">
        <authorList>
            <person name="Chiriac C."/>
            <person name="Salcher M."/>
            <person name="Ghai R."/>
            <person name="Kavagutti S V."/>
        </authorList>
    </citation>
    <scope>NUCLEOTIDE SEQUENCE</scope>
</reference>
<dbReference type="Pfam" id="PF00905">
    <property type="entry name" value="Transpeptidase"/>
    <property type="match status" value="1"/>
</dbReference>